<comment type="similarity">
    <text evidence="1 3">Belongs to the bacterial flagellin family.</text>
</comment>
<comment type="caution">
    <text evidence="6">The sequence shown here is derived from an EMBL/GenBank/DDBJ whole genome shotgun (WGS) entry which is preliminary data.</text>
</comment>
<keyword evidence="6" id="KW-0969">Cilium</keyword>
<feature type="domain" description="Flagellin C-terminal" evidence="5">
    <location>
        <begin position="191"/>
        <end position="276"/>
    </location>
</feature>
<dbReference type="Gene3D" id="1.20.1330.10">
    <property type="entry name" value="f41 fragment of flagellin, N-terminal domain"/>
    <property type="match status" value="1"/>
</dbReference>
<evidence type="ECO:0000256" key="2">
    <source>
        <dbReference type="ARBA" id="ARBA00023143"/>
    </source>
</evidence>
<evidence type="ECO:0000259" key="4">
    <source>
        <dbReference type="Pfam" id="PF00669"/>
    </source>
</evidence>
<dbReference type="Pfam" id="PF00669">
    <property type="entry name" value="Flagellin_N"/>
    <property type="match status" value="1"/>
</dbReference>
<comment type="subcellular location">
    <subcellularLocation>
        <location evidence="3">Secreted</location>
    </subcellularLocation>
    <subcellularLocation>
        <location evidence="3">Bacterial flagellum</location>
    </subcellularLocation>
</comment>
<reference evidence="6" key="1">
    <citation type="journal article" date="2020" name="mSystems">
        <title>Genome- and Community-Level Interaction Insights into Carbon Utilization and Element Cycling Functions of Hydrothermarchaeota in Hydrothermal Sediment.</title>
        <authorList>
            <person name="Zhou Z."/>
            <person name="Liu Y."/>
            <person name="Xu W."/>
            <person name="Pan J."/>
            <person name="Luo Z.H."/>
            <person name="Li M."/>
        </authorList>
    </citation>
    <scope>NUCLEOTIDE SEQUENCE [LARGE SCALE GENOMIC DNA]</scope>
    <source>
        <strain evidence="6">SpSt-349</strain>
    </source>
</reference>
<organism evidence="6">
    <name type="scientific">Geobacter metallireducens</name>
    <dbReference type="NCBI Taxonomy" id="28232"/>
    <lineage>
        <taxon>Bacteria</taxon>
        <taxon>Pseudomonadati</taxon>
        <taxon>Thermodesulfobacteriota</taxon>
        <taxon>Desulfuromonadia</taxon>
        <taxon>Geobacterales</taxon>
        <taxon>Geobacteraceae</taxon>
        <taxon>Geobacter</taxon>
    </lineage>
</organism>
<keyword evidence="6" id="KW-0282">Flagellum</keyword>
<dbReference type="InterPro" id="IPR001029">
    <property type="entry name" value="Flagellin_N"/>
</dbReference>
<protein>
    <recommendedName>
        <fullName evidence="3">Flagellin</fullName>
    </recommendedName>
</protein>
<keyword evidence="6" id="KW-0966">Cell projection</keyword>
<evidence type="ECO:0000313" key="6">
    <source>
        <dbReference type="EMBL" id="HEN43365.1"/>
    </source>
</evidence>
<dbReference type="PRINTS" id="PR00207">
    <property type="entry name" value="FLAGELLIN"/>
</dbReference>
<dbReference type="InterPro" id="IPR042187">
    <property type="entry name" value="Flagellin_C_sub2"/>
</dbReference>
<sequence length="277" mass="28445">MALTVNTNIASLNAQRNLTTTQTQLNKSLQRLSSGLRINSAADDAAGLAISEGMRSQIRSMNQAVRNANDGVSLVQTAEGALNEVSNILVRMRELATQSATGTVSSEQRAYIDNEFTQLKSEIDRIASATQFNGTSLLSNSSGQTVSFQVGAGATANDVISVTISAAGASSIGVGTASVSGATGAAATAALTAIDSAITSVSNIRGTLGAIQNRLQSTINNLQVSVENLSAAESRIRDVDVASETAAMTRAQILTQAGTSILAQANQTPQSALSLLR</sequence>
<dbReference type="PANTHER" id="PTHR42792">
    <property type="entry name" value="FLAGELLIN"/>
    <property type="match status" value="1"/>
</dbReference>
<dbReference type="PANTHER" id="PTHR42792:SF2">
    <property type="entry name" value="FLAGELLIN"/>
    <property type="match status" value="1"/>
</dbReference>
<keyword evidence="3" id="KW-0964">Secreted</keyword>
<accession>A0A831UEM3</accession>
<dbReference type="Gene3D" id="6.10.10.10">
    <property type="entry name" value="Flagellar export chaperone, C-terminal domain"/>
    <property type="match status" value="1"/>
</dbReference>
<keyword evidence="2 3" id="KW-0975">Bacterial flagellum</keyword>
<dbReference type="EMBL" id="DSOV01000059">
    <property type="protein sequence ID" value="HEN43365.1"/>
    <property type="molecule type" value="Genomic_DNA"/>
</dbReference>
<proteinExistence type="inferred from homology"/>
<gene>
    <name evidence="6" type="ORF">ENQ87_13535</name>
</gene>
<dbReference type="SUPFAM" id="SSF64518">
    <property type="entry name" value="Phase 1 flagellin"/>
    <property type="match status" value="1"/>
</dbReference>
<feature type="domain" description="Flagellin N-terminal" evidence="4">
    <location>
        <begin position="5"/>
        <end position="141"/>
    </location>
</feature>
<evidence type="ECO:0000256" key="1">
    <source>
        <dbReference type="ARBA" id="ARBA00005709"/>
    </source>
</evidence>
<comment type="function">
    <text evidence="3">Flagellin is the subunit protein which polymerizes to form the filaments of bacterial flagella.</text>
</comment>
<evidence type="ECO:0000259" key="5">
    <source>
        <dbReference type="Pfam" id="PF00700"/>
    </source>
</evidence>
<dbReference type="InterPro" id="IPR001492">
    <property type="entry name" value="Flagellin"/>
</dbReference>
<dbReference type="GO" id="GO:0005198">
    <property type="term" value="F:structural molecule activity"/>
    <property type="evidence" value="ECO:0007669"/>
    <property type="project" value="UniProtKB-UniRule"/>
</dbReference>
<dbReference type="AlphaFoldDB" id="A0A831UEM3"/>
<name>A0A831UEM3_GEOME</name>
<dbReference type="Pfam" id="PF00700">
    <property type="entry name" value="Flagellin_C"/>
    <property type="match status" value="1"/>
</dbReference>
<dbReference type="InterPro" id="IPR046358">
    <property type="entry name" value="Flagellin_C"/>
</dbReference>
<evidence type="ECO:0000256" key="3">
    <source>
        <dbReference type="RuleBase" id="RU362073"/>
    </source>
</evidence>
<dbReference type="GO" id="GO:0009288">
    <property type="term" value="C:bacterial-type flagellum"/>
    <property type="evidence" value="ECO:0007669"/>
    <property type="project" value="UniProtKB-SubCell"/>
</dbReference>
<dbReference type="GO" id="GO:0005576">
    <property type="term" value="C:extracellular region"/>
    <property type="evidence" value="ECO:0007669"/>
    <property type="project" value="UniProtKB-SubCell"/>
</dbReference>